<evidence type="ECO:0000256" key="5">
    <source>
        <dbReference type="ARBA" id="ARBA00031929"/>
    </source>
</evidence>
<dbReference type="GO" id="GO:0000480">
    <property type="term" value="P:endonucleolytic cleavage in 5'-ETS of tricistronic rRNA transcript (SSU-rRNA, 5.8S rRNA, LSU-rRNA)"/>
    <property type="evidence" value="ECO:0007669"/>
    <property type="project" value="TreeGrafter"/>
</dbReference>
<evidence type="ECO:0000313" key="11">
    <source>
        <dbReference type="Proteomes" id="UP000030755"/>
    </source>
</evidence>
<gene>
    <name evidence="9" type="ORF">O9G_000307</name>
    <name evidence="10" type="ORF">ROZALSC1DRAFT_29289</name>
</gene>
<keyword evidence="2" id="KW-0677">Repeat</keyword>
<dbReference type="PANTHER" id="PTHR13102:SF0">
    <property type="entry name" value="NUCLEOLAR PROTEIN 9"/>
    <property type="match status" value="1"/>
</dbReference>
<evidence type="ECO:0000256" key="6">
    <source>
        <dbReference type="PROSITE-ProRule" id="PRU00317"/>
    </source>
</evidence>
<dbReference type="GO" id="GO:0000447">
    <property type="term" value="P:endonucleolytic cleavage in ITS1 to separate SSU-rRNA from 5.8S rRNA and LSU-rRNA from tricistronic rRNA transcript (SSU-rRNA, 5.8S rRNA, LSU-rRNA)"/>
    <property type="evidence" value="ECO:0007669"/>
    <property type="project" value="TreeGrafter"/>
</dbReference>
<reference evidence="12" key="2">
    <citation type="journal article" date="2018" name="Nat. Microbiol.">
        <title>Leveraging single-cell genomics to expand the fungal tree of life.</title>
        <authorList>
            <person name="Ahrendt S.R."/>
            <person name="Quandt C.A."/>
            <person name="Ciobanu D."/>
            <person name="Clum A."/>
            <person name="Salamov A."/>
            <person name="Andreopoulos B."/>
            <person name="Cheng J.F."/>
            <person name="Woyke T."/>
            <person name="Pelin A."/>
            <person name="Henrissat B."/>
            <person name="Reynolds N.K."/>
            <person name="Benny G.L."/>
            <person name="Smith M.E."/>
            <person name="James T.Y."/>
            <person name="Grigoriev I.V."/>
        </authorList>
    </citation>
    <scope>NUCLEOTIDE SEQUENCE [LARGE SCALE GENOMIC DNA]</scope>
    <source>
        <strain evidence="12">CSF55</strain>
    </source>
</reference>
<dbReference type="STRING" id="988480.A0A075APA4"/>
<evidence type="ECO:0000256" key="7">
    <source>
        <dbReference type="SAM" id="Coils"/>
    </source>
</evidence>
<dbReference type="InterPro" id="IPR001313">
    <property type="entry name" value="Pumilio_RNA-bd_rpt"/>
</dbReference>
<feature type="coiled-coil region" evidence="7">
    <location>
        <begin position="108"/>
        <end position="170"/>
    </location>
</feature>
<proteinExistence type="predicted"/>
<keyword evidence="7" id="KW-0175">Coiled coil</keyword>
<keyword evidence="11" id="KW-1185">Reference proteome</keyword>
<evidence type="ECO:0000256" key="2">
    <source>
        <dbReference type="ARBA" id="ARBA00022737"/>
    </source>
</evidence>
<dbReference type="HOGENOM" id="CLU_513035_0_0_1"/>
<evidence type="ECO:0000313" key="10">
    <source>
        <dbReference type="EMBL" id="RKP19080.1"/>
    </source>
</evidence>
<dbReference type="GO" id="GO:0005730">
    <property type="term" value="C:nucleolus"/>
    <property type="evidence" value="ECO:0007669"/>
    <property type="project" value="TreeGrafter"/>
</dbReference>
<dbReference type="PROSITE" id="PS50303">
    <property type="entry name" value="PUM_HD"/>
    <property type="match status" value="1"/>
</dbReference>
<reference evidence="9 11" key="1">
    <citation type="journal article" date="2013" name="Curr. Biol.">
        <title>Shared signatures of parasitism and phylogenomics unite Cryptomycota and microsporidia.</title>
        <authorList>
            <person name="James T.Y."/>
            <person name="Pelin A."/>
            <person name="Bonen L."/>
            <person name="Ahrendt S."/>
            <person name="Sain D."/>
            <person name="Corradi N."/>
            <person name="Stajich J.E."/>
        </authorList>
    </citation>
    <scope>NUCLEOTIDE SEQUENCE [LARGE SCALE GENOMIC DNA]</scope>
    <source>
        <strain evidence="9">CSF55</strain>
        <strain evidence="9">CSF55</strain>
    </source>
</reference>
<evidence type="ECO:0000256" key="3">
    <source>
        <dbReference type="ARBA" id="ARBA00023242"/>
    </source>
</evidence>
<reference evidence="10" key="3">
    <citation type="submission" date="2018-08" db="EMBL/GenBank/DDBJ databases">
        <title>Leveraging single-cell genomics to expand the Fungal Tree of Life.</title>
        <authorList>
            <consortium name="DOE Joint Genome Institute"/>
            <person name="Ahrendt S.R."/>
            <person name="Quandt C.A."/>
            <person name="Ciobanu D."/>
            <person name="Clum A."/>
            <person name="Salamov A."/>
            <person name="Andreopoulos B."/>
            <person name="Cheng J.-F."/>
            <person name="Woyke T."/>
            <person name="Pelin A."/>
            <person name="Henrissat B."/>
            <person name="Reynolds N."/>
            <person name="Benny G.L."/>
            <person name="Smith M.E."/>
            <person name="James T.Y."/>
            <person name="Grigoriev I.V."/>
        </authorList>
    </citation>
    <scope>NUCLEOTIDE SEQUENCE</scope>
    <source>
        <strain evidence="10">CSF55</strain>
    </source>
</reference>
<dbReference type="InterPro" id="IPR033133">
    <property type="entry name" value="PUM-HD"/>
</dbReference>
<evidence type="ECO:0000313" key="12">
    <source>
        <dbReference type="Proteomes" id="UP000281549"/>
    </source>
</evidence>
<accession>A0A075APA4</accession>
<dbReference type="SUPFAM" id="SSF48371">
    <property type="entry name" value="ARM repeat"/>
    <property type="match status" value="2"/>
</dbReference>
<feature type="repeat" description="Pumilio" evidence="6">
    <location>
        <begin position="421"/>
        <end position="456"/>
    </location>
</feature>
<dbReference type="GO" id="GO:0030686">
    <property type="term" value="C:90S preribosome"/>
    <property type="evidence" value="ECO:0007669"/>
    <property type="project" value="TreeGrafter"/>
</dbReference>
<dbReference type="SMART" id="SM00025">
    <property type="entry name" value="Pumilio"/>
    <property type="match status" value="8"/>
</dbReference>
<feature type="domain" description="PUM-HD" evidence="8">
    <location>
        <begin position="46"/>
        <end position="482"/>
    </location>
</feature>
<sequence>MLTAEKIAYFKSLEAILNSQEDLSEFLENVFREIDGHEVQLSLHKVTSTVLEKIIEKCSIFHIRVFVDRISGQVDRLAFHRSGSHVLEKTFKRMLDEGAGNEQDNDENKDLRNIQKLLQDSLEELDVQQLLGDQYGSHIFRIIIDNLCANEELKQSLESVINRISQIKNIWQLGLSVHSSCSLQKLMNCLHKNNHIELFNKIFKNVLDLESNAPINLLSDKQSLVNADILITNKNGSHFMQVILETISDEDFVFLFENLLQKKLAKYVSHDCANFVVQQFLDRCNKEQLEIFLKTENVISDVTKATNIGVLIKCADACIRIEALYKKFMEVLKKSVNVEDSLLLKSLLFLSSQSFKPQGAVLLDKLFMFPFEHVSMLSNSILDMDENNIFQWSTDKVACHVIESFLKGTAPNKMKKKLSHTLIGKALELALDQYGSYILESVWSAAEVNVKKTLAESLVKNLGKLEGNFYGKKVVNNLNLRSFGEEDWLKRQEQQQLKKRVFADLLGGSSREEYLKQRSKAKKKAKKQKST</sequence>
<evidence type="ECO:0000256" key="4">
    <source>
        <dbReference type="ARBA" id="ARBA00030932"/>
    </source>
</evidence>
<dbReference type="EMBL" id="KE561209">
    <property type="protein sequence ID" value="EPZ31828.1"/>
    <property type="molecule type" value="Genomic_DNA"/>
</dbReference>
<organism evidence="9 11">
    <name type="scientific">Rozella allomycis (strain CSF55)</name>
    <dbReference type="NCBI Taxonomy" id="988480"/>
    <lineage>
        <taxon>Eukaryota</taxon>
        <taxon>Fungi</taxon>
        <taxon>Fungi incertae sedis</taxon>
        <taxon>Cryptomycota</taxon>
        <taxon>Cryptomycota incertae sedis</taxon>
        <taxon>Rozella</taxon>
    </lineage>
</organism>
<dbReference type="AlphaFoldDB" id="A0A075APA4"/>
<dbReference type="GO" id="GO:0000056">
    <property type="term" value="P:ribosomal small subunit export from nucleus"/>
    <property type="evidence" value="ECO:0007669"/>
    <property type="project" value="TreeGrafter"/>
</dbReference>
<dbReference type="Pfam" id="PF22493">
    <property type="entry name" value="PUF_NOP9"/>
    <property type="match status" value="1"/>
</dbReference>
<evidence type="ECO:0000313" key="9">
    <source>
        <dbReference type="EMBL" id="EPZ31828.1"/>
    </source>
</evidence>
<keyword evidence="3" id="KW-0539">Nucleus</keyword>
<name>A0A075APA4_ROZAC</name>
<protein>
    <recommendedName>
        <fullName evidence="1">Nucleolar protein 9</fullName>
    </recommendedName>
    <alternativeName>
        <fullName evidence="4 5">Pumilio domain-containing protein NOP9</fullName>
    </alternativeName>
</protein>
<dbReference type="Proteomes" id="UP000030755">
    <property type="component" value="Unassembled WGS sequence"/>
</dbReference>
<dbReference type="InterPro" id="IPR040000">
    <property type="entry name" value="NOP9"/>
</dbReference>
<dbReference type="GO" id="GO:0030688">
    <property type="term" value="C:preribosome, small subunit precursor"/>
    <property type="evidence" value="ECO:0007669"/>
    <property type="project" value="TreeGrafter"/>
</dbReference>
<dbReference type="GO" id="GO:0000472">
    <property type="term" value="P:endonucleolytic cleavage to generate mature 5'-end of SSU-rRNA from (SSU-rRNA, 5.8S rRNA, LSU-rRNA)"/>
    <property type="evidence" value="ECO:0007669"/>
    <property type="project" value="TreeGrafter"/>
</dbReference>
<dbReference type="GO" id="GO:0003723">
    <property type="term" value="F:RNA binding"/>
    <property type="evidence" value="ECO:0007669"/>
    <property type="project" value="InterPro"/>
</dbReference>
<dbReference type="EMBL" id="ML005301">
    <property type="protein sequence ID" value="RKP19080.1"/>
    <property type="molecule type" value="Genomic_DNA"/>
</dbReference>
<dbReference type="Gene3D" id="1.25.10.10">
    <property type="entry name" value="Leucine-rich Repeat Variant"/>
    <property type="match status" value="3"/>
</dbReference>
<dbReference type="InterPro" id="IPR011989">
    <property type="entry name" value="ARM-like"/>
</dbReference>
<evidence type="ECO:0000256" key="1">
    <source>
        <dbReference type="ARBA" id="ARBA00016427"/>
    </source>
</evidence>
<dbReference type="InterPro" id="IPR016024">
    <property type="entry name" value="ARM-type_fold"/>
</dbReference>
<dbReference type="PROSITE" id="PS50302">
    <property type="entry name" value="PUM"/>
    <property type="match status" value="1"/>
</dbReference>
<dbReference type="OrthoDB" id="392571at2759"/>
<evidence type="ECO:0000259" key="8">
    <source>
        <dbReference type="PROSITE" id="PS50303"/>
    </source>
</evidence>
<dbReference type="Pfam" id="PF00806">
    <property type="entry name" value="PUF"/>
    <property type="match status" value="2"/>
</dbReference>
<dbReference type="Proteomes" id="UP000281549">
    <property type="component" value="Unassembled WGS sequence"/>
</dbReference>
<dbReference type="PANTHER" id="PTHR13102">
    <property type="entry name" value="NUCLEOLAR PROTEIN 9"/>
    <property type="match status" value="1"/>
</dbReference>